<reference evidence="1 2" key="1">
    <citation type="submission" date="2020-11" db="EMBL/GenBank/DDBJ databases">
        <title>Draft genome sequencing of a Lachnospiraceae strain isolated from anoxic soil subjected to BSD treatment.</title>
        <authorList>
            <person name="Uek A."/>
            <person name="Tonouchi A."/>
        </authorList>
    </citation>
    <scope>NUCLEOTIDE SEQUENCE [LARGE SCALE GENOMIC DNA]</scope>
    <source>
        <strain evidence="1 2">TB5</strain>
    </source>
</reference>
<name>A0A7R7ENF9_9FIRM</name>
<evidence type="ECO:0000313" key="1">
    <source>
        <dbReference type="EMBL" id="BCN32064.1"/>
    </source>
</evidence>
<dbReference type="Proteomes" id="UP000595897">
    <property type="component" value="Chromosome"/>
</dbReference>
<evidence type="ECO:0000313" key="2">
    <source>
        <dbReference type="Proteomes" id="UP000595897"/>
    </source>
</evidence>
<dbReference type="AlphaFoldDB" id="A0A7R7ENF9"/>
<dbReference type="KEGG" id="ahb:bsdtb5_33590"/>
<dbReference type="EMBL" id="AP024169">
    <property type="protein sequence ID" value="BCN32064.1"/>
    <property type="molecule type" value="Genomic_DNA"/>
</dbReference>
<organism evidence="1 2">
    <name type="scientific">Anaeromicropila herbilytica</name>
    <dbReference type="NCBI Taxonomy" id="2785025"/>
    <lineage>
        <taxon>Bacteria</taxon>
        <taxon>Bacillati</taxon>
        <taxon>Bacillota</taxon>
        <taxon>Clostridia</taxon>
        <taxon>Lachnospirales</taxon>
        <taxon>Lachnospiraceae</taxon>
        <taxon>Anaeromicropila</taxon>
    </lineage>
</organism>
<proteinExistence type="predicted"/>
<keyword evidence="2" id="KW-1185">Reference proteome</keyword>
<protein>
    <submittedName>
        <fullName evidence="1">Uncharacterized protein</fullName>
    </submittedName>
</protein>
<accession>A0A7R7ENF9</accession>
<dbReference type="RefSeq" id="WP_271713145.1">
    <property type="nucleotide sequence ID" value="NZ_AP024169.1"/>
</dbReference>
<sequence length="93" mass="10458">MNGYEKIIRLMQQQSKSPSSIFLATMDTNSSCKVNGLNLDSEDLLIAEPLKTGYYTKDGDASKFIEPVKANDLVLVLKMNEEQYAIIERLVNL</sequence>
<gene>
    <name evidence="1" type="ORF">bsdtb5_33590</name>
</gene>